<dbReference type="GO" id="GO:0016740">
    <property type="term" value="F:transferase activity"/>
    <property type="evidence" value="ECO:0007669"/>
    <property type="project" value="UniProtKB-KW"/>
</dbReference>
<dbReference type="SUPFAM" id="SSF53448">
    <property type="entry name" value="Nucleotide-diphospho-sugar transferases"/>
    <property type="match status" value="1"/>
</dbReference>
<gene>
    <name evidence="2" type="ORF">LDC_03605</name>
</gene>
<organism evidence="2">
    <name type="scientific">uncultured microorganism</name>
    <dbReference type="NCBI Taxonomy" id="358574"/>
    <lineage>
        <taxon>unclassified sequences</taxon>
        <taxon>environmental samples</taxon>
    </lineage>
</organism>
<accession>F8UHW3</accession>
<dbReference type="PANTHER" id="PTHR22916">
    <property type="entry name" value="GLYCOSYLTRANSFERASE"/>
    <property type="match status" value="1"/>
</dbReference>
<dbReference type="PANTHER" id="PTHR22916:SF65">
    <property type="entry name" value="SLR1065 PROTEIN"/>
    <property type="match status" value="1"/>
</dbReference>
<proteinExistence type="predicted"/>
<dbReference type="EMBL" id="JF805253">
    <property type="protein sequence ID" value="AEI30620.1"/>
    <property type="molecule type" value="Genomic_DNA"/>
</dbReference>
<feature type="non-terminal residue" evidence="2">
    <location>
        <position position="192"/>
    </location>
</feature>
<dbReference type="Pfam" id="PF00535">
    <property type="entry name" value="Glycos_transf_2"/>
    <property type="match status" value="1"/>
</dbReference>
<keyword evidence="2" id="KW-0808">Transferase</keyword>
<evidence type="ECO:0000313" key="2">
    <source>
        <dbReference type="EMBL" id="AEI30620.1"/>
    </source>
</evidence>
<feature type="domain" description="Glycosyltransferase 2-like" evidence="1">
    <location>
        <begin position="2"/>
        <end position="102"/>
    </location>
</feature>
<name>F8UHW3_9ZZZZ</name>
<reference evidence="2" key="1">
    <citation type="submission" date="2011-04" db="EMBL/GenBank/DDBJ databases">
        <title>Taxonomic and functional metagenomic profiling of the microbial community in the anoxic sediment of a brackish shallow lake (Laguna de Carrizo Central Spain).</title>
        <authorList>
            <consortium name="CONSOLIDER consortium CSD2007-00005"/>
            <person name="Guazzaroni M.-E."/>
            <person name="Richter M."/>
            <person name="Garcia-Salamanca A."/>
            <person name="Yarza P."/>
            <person name="Ferrer M."/>
        </authorList>
    </citation>
    <scope>NUCLEOTIDE SEQUENCE</scope>
</reference>
<protein>
    <submittedName>
        <fullName evidence="2">Glycosyl transferase family protein</fullName>
    </submittedName>
</protein>
<dbReference type="Gene3D" id="3.90.550.10">
    <property type="entry name" value="Spore Coat Polysaccharide Biosynthesis Protein SpsA, Chain A"/>
    <property type="match status" value="1"/>
</dbReference>
<evidence type="ECO:0000259" key="1">
    <source>
        <dbReference type="Pfam" id="PF00535"/>
    </source>
</evidence>
<sequence>MIIDGGSNDSSVEIIQKYSPWITYWVSEPDHGQACAINKGFARSTGDLLAWINSDDLYLPYAIKSFAEHHVASPRSILLGDVVNFVEGENSPWLIKQYNVSFLNILKPESDPWAWHQPGLFVPNSLRIAIGPLDEDLRYSFDLDWLLRLLQHTAASYLRVTVARFRIHDFAKTTAEASAWIKECHDLLKRRY</sequence>
<dbReference type="InterPro" id="IPR001173">
    <property type="entry name" value="Glyco_trans_2-like"/>
</dbReference>
<dbReference type="AlphaFoldDB" id="F8UHW3"/>
<dbReference type="InterPro" id="IPR029044">
    <property type="entry name" value="Nucleotide-diphossugar_trans"/>
</dbReference>